<reference evidence="2 3" key="1">
    <citation type="submission" date="2017-11" db="EMBL/GenBank/DDBJ databases">
        <title>Genomic Encyclopedia of Type Strains, Phase III (KMG-III): the genomes of soil and plant-associated and newly described type strains.</title>
        <authorList>
            <person name="Whitman W."/>
        </authorList>
    </citation>
    <scope>NUCLEOTIDE SEQUENCE [LARGE SCALE GENOMIC DNA]</scope>
    <source>
        <strain evidence="2 3">CGMCC 1.12274</strain>
    </source>
</reference>
<evidence type="ECO:0000256" key="1">
    <source>
        <dbReference type="SAM" id="SignalP"/>
    </source>
</evidence>
<dbReference type="NCBIfam" id="TIGR04433">
    <property type="entry name" value="UrcA_uranyl"/>
    <property type="match status" value="1"/>
</dbReference>
<feature type="chain" id="PRO_5014890190" evidence="1">
    <location>
        <begin position="21"/>
        <end position="99"/>
    </location>
</feature>
<feature type="signal peptide" evidence="1">
    <location>
        <begin position="1"/>
        <end position="20"/>
    </location>
</feature>
<gene>
    <name evidence="2" type="ORF">B0I00_1440</name>
</gene>
<keyword evidence="3" id="KW-1185">Reference proteome</keyword>
<dbReference type="Proteomes" id="UP000232587">
    <property type="component" value="Unassembled WGS sequence"/>
</dbReference>
<keyword evidence="1" id="KW-0732">Signal</keyword>
<dbReference type="InterPro" id="IPR030972">
    <property type="entry name" value="UrcA_uranyl"/>
</dbReference>
<evidence type="ECO:0000313" key="2">
    <source>
        <dbReference type="EMBL" id="PKB19210.1"/>
    </source>
</evidence>
<protein>
    <submittedName>
        <fullName evidence="2">UrcA family protein</fullName>
    </submittedName>
</protein>
<accession>A0A2N0HJT5</accession>
<evidence type="ECO:0000313" key="3">
    <source>
        <dbReference type="Proteomes" id="UP000232587"/>
    </source>
</evidence>
<dbReference type="AlphaFoldDB" id="A0A2N0HJT5"/>
<dbReference type="RefSeq" id="WP_157812494.1">
    <property type="nucleotide sequence ID" value="NZ_PHUF01000003.1"/>
</dbReference>
<organism evidence="2 3">
    <name type="scientific">Novosphingobium kunmingense</name>
    <dbReference type="NCBI Taxonomy" id="1211806"/>
    <lineage>
        <taxon>Bacteria</taxon>
        <taxon>Pseudomonadati</taxon>
        <taxon>Pseudomonadota</taxon>
        <taxon>Alphaproteobacteria</taxon>
        <taxon>Sphingomonadales</taxon>
        <taxon>Sphingomonadaceae</taxon>
        <taxon>Novosphingobium</taxon>
    </lineage>
</organism>
<comment type="caution">
    <text evidence="2">The sequence shown here is derived from an EMBL/GenBank/DDBJ whole genome shotgun (WGS) entry which is preliminary data.</text>
</comment>
<sequence length="99" mass="10438">MRVLLIGLAASLLAATPSLAGSYPIKVRIAHGDLDLTTAQGAEAFNDRARVAITAACEAPSLSKAQSTMETRRCIDGAMTRALAAMEKKRLQRVALNAN</sequence>
<proteinExistence type="predicted"/>
<name>A0A2N0HJT5_9SPHN</name>
<dbReference type="EMBL" id="PHUF01000003">
    <property type="protein sequence ID" value="PKB19210.1"/>
    <property type="molecule type" value="Genomic_DNA"/>
</dbReference>